<keyword evidence="2" id="KW-0393">Immunoglobulin domain</keyword>
<dbReference type="InterPro" id="IPR036179">
    <property type="entry name" value="Ig-like_dom_sf"/>
</dbReference>
<sequence length="370" mass="43261">MMLMNIRLYRINIKDQTSSGIRPNGDGSFQMRSSVKIDRNHKEFYDCFVNHMVPFFSKILEKAVLSQLQSFLNKNQITEIFQLGFKPFHSIEPALLRVLNDIFVATDAGDSDPEKHYIYFKFTVLSKADTFPEFSAVAVADDIQIKHYSNEERYWILTEDDWINIRTLSNCTQCSGELHLHVLQRVIGCELEKLSDGSVNLRAFDEYGFDGEDFMVFDSETLQWIDKNPKAKETKIKWDQQTVRIQFLKQYLKTCMNWISTFNNTKKHSPDVRVFAWRAPDDHSKLVLICLATGFYPRDIEMNIRLNRINIESQISSGIRPNADENFQMRSSVKIDRNHRGSYDCHVIHSSLTEPVSVEWGKYHQKYILK</sequence>
<evidence type="ECO:0000313" key="4">
    <source>
        <dbReference type="Ensembl" id="ENSCCRP00020047392.1"/>
    </source>
</evidence>
<dbReference type="InterPro" id="IPR050208">
    <property type="entry name" value="MHC_class-I_related"/>
</dbReference>
<dbReference type="GO" id="GO:0005615">
    <property type="term" value="C:extracellular space"/>
    <property type="evidence" value="ECO:0007669"/>
    <property type="project" value="TreeGrafter"/>
</dbReference>
<reference evidence="4" key="1">
    <citation type="submission" date="2025-08" db="UniProtKB">
        <authorList>
            <consortium name="Ensembl"/>
        </authorList>
    </citation>
    <scope>IDENTIFICATION</scope>
</reference>
<protein>
    <recommendedName>
        <fullName evidence="3">Ig-like domain-containing protein</fullName>
    </recommendedName>
</protein>
<accession>A0A8C2F350</accession>
<dbReference type="Pfam" id="PF07654">
    <property type="entry name" value="C1-set"/>
    <property type="match status" value="1"/>
</dbReference>
<dbReference type="Ensembl" id="ENSCCRT00020051656.1">
    <property type="protein sequence ID" value="ENSCCRP00020047392.1"/>
    <property type="gene ID" value="ENSCCRG00020021065.1"/>
</dbReference>
<dbReference type="PROSITE" id="PS50835">
    <property type="entry name" value="IG_LIKE"/>
    <property type="match status" value="1"/>
</dbReference>
<dbReference type="InterPro" id="IPR003006">
    <property type="entry name" value="Ig/MHC_CS"/>
</dbReference>
<dbReference type="PANTHER" id="PTHR16675:SF193">
    <property type="entry name" value="LOC571647 PROTEIN-RELATED"/>
    <property type="match status" value="1"/>
</dbReference>
<dbReference type="SUPFAM" id="SSF48726">
    <property type="entry name" value="Immunoglobulin"/>
    <property type="match status" value="1"/>
</dbReference>
<feature type="domain" description="Ig-like" evidence="3">
    <location>
        <begin position="270"/>
        <end position="357"/>
    </location>
</feature>
<dbReference type="InterPro" id="IPR037055">
    <property type="entry name" value="MHC_I-like_Ag-recog_sf"/>
</dbReference>
<dbReference type="AlphaFoldDB" id="A0A8C2F350"/>
<dbReference type="Pfam" id="PF00129">
    <property type="entry name" value="MHC_I"/>
    <property type="match status" value="1"/>
</dbReference>
<dbReference type="Gene3D" id="2.60.40.10">
    <property type="entry name" value="Immunoglobulins"/>
    <property type="match status" value="2"/>
</dbReference>
<dbReference type="GO" id="GO:0009897">
    <property type="term" value="C:external side of plasma membrane"/>
    <property type="evidence" value="ECO:0007669"/>
    <property type="project" value="TreeGrafter"/>
</dbReference>
<evidence type="ECO:0000256" key="2">
    <source>
        <dbReference type="ARBA" id="ARBA00023319"/>
    </source>
</evidence>
<dbReference type="InterPro" id="IPR011161">
    <property type="entry name" value="MHC_I-like_Ag-recog"/>
</dbReference>
<dbReference type="InterPro" id="IPR013783">
    <property type="entry name" value="Ig-like_fold"/>
</dbReference>
<dbReference type="InterPro" id="IPR011162">
    <property type="entry name" value="MHC_I/II-like_Ag-recog"/>
</dbReference>
<dbReference type="InterPro" id="IPR007110">
    <property type="entry name" value="Ig-like_dom"/>
</dbReference>
<organism evidence="4 5">
    <name type="scientific">Cyprinus carpio</name>
    <name type="common">Common carp</name>
    <dbReference type="NCBI Taxonomy" id="7962"/>
    <lineage>
        <taxon>Eukaryota</taxon>
        <taxon>Metazoa</taxon>
        <taxon>Chordata</taxon>
        <taxon>Craniata</taxon>
        <taxon>Vertebrata</taxon>
        <taxon>Euteleostomi</taxon>
        <taxon>Actinopterygii</taxon>
        <taxon>Neopterygii</taxon>
        <taxon>Teleostei</taxon>
        <taxon>Ostariophysi</taxon>
        <taxon>Cypriniformes</taxon>
        <taxon>Cyprinidae</taxon>
        <taxon>Cyprininae</taxon>
        <taxon>Cyprinus</taxon>
    </lineage>
</organism>
<dbReference type="SUPFAM" id="SSF54452">
    <property type="entry name" value="MHC antigen-recognition domain"/>
    <property type="match status" value="1"/>
</dbReference>
<dbReference type="SMART" id="SM00407">
    <property type="entry name" value="IGc1"/>
    <property type="match status" value="1"/>
</dbReference>
<dbReference type="PANTHER" id="PTHR16675">
    <property type="entry name" value="MHC CLASS I-RELATED"/>
    <property type="match status" value="1"/>
</dbReference>
<evidence type="ECO:0000313" key="5">
    <source>
        <dbReference type="Proteomes" id="UP000694701"/>
    </source>
</evidence>
<keyword evidence="1" id="KW-0325">Glycoprotein</keyword>
<evidence type="ECO:0000259" key="3">
    <source>
        <dbReference type="PROSITE" id="PS50835"/>
    </source>
</evidence>
<name>A0A8C2F350_CYPCA</name>
<dbReference type="PROSITE" id="PS00290">
    <property type="entry name" value="IG_MHC"/>
    <property type="match status" value="1"/>
</dbReference>
<dbReference type="Gene3D" id="3.30.500.10">
    <property type="entry name" value="MHC class I-like antigen recognition-like"/>
    <property type="match status" value="1"/>
</dbReference>
<evidence type="ECO:0000256" key="1">
    <source>
        <dbReference type="ARBA" id="ARBA00023180"/>
    </source>
</evidence>
<dbReference type="GO" id="GO:0006955">
    <property type="term" value="P:immune response"/>
    <property type="evidence" value="ECO:0007669"/>
    <property type="project" value="TreeGrafter"/>
</dbReference>
<dbReference type="Proteomes" id="UP000694701">
    <property type="component" value="Unplaced"/>
</dbReference>
<dbReference type="InterPro" id="IPR003597">
    <property type="entry name" value="Ig_C1-set"/>
</dbReference>
<proteinExistence type="predicted"/>